<accession>U2CF58</accession>
<dbReference type="PATRIC" id="fig|1321819.3.peg.69"/>
<dbReference type="EMBL" id="AWSV01000008">
    <property type="protein sequence ID" value="ERI89139.1"/>
    <property type="molecule type" value="Genomic_DNA"/>
</dbReference>
<keyword evidence="1" id="KW-0812">Transmembrane</keyword>
<dbReference type="HOGENOM" id="CLU_189700_0_0_10"/>
<name>U2CF58_9BACE</name>
<evidence type="ECO:0000313" key="3">
    <source>
        <dbReference type="Proteomes" id="UP000016496"/>
    </source>
</evidence>
<organism evidence="2 3">
    <name type="scientific">Bacteroides pyogenes F0041</name>
    <dbReference type="NCBI Taxonomy" id="1321819"/>
    <lineage>
        <taxon>Bacteria</taxon>
        <taxon>Pseudomonadati</taxon>
        <taxon>Bacteroidota</taxon>
        <taxon>Bacteroidia</taxon>
        <taxon>Bacteroidales</taxon>
        <taxon>Bacteroidaceae</taxon>
        <taxon>Bacteroides</taxon>
    </lineage>
</organism>
<reference evidence="2 3" key="1">
    <citation type="submission" date="2013-08" db="EMBL/GenBank/DDBJ databases">
        <authorList>
            <person name="Weinstock G."/>
            <person name="Sodergren E."/>
            <person name="Wylie T."/>
            <person name="Fulton L."/>
            <person name="Fulton R."/>
            <person name="Fronick C."/>
            <person name="O'Laughlin M."/>
            <person name="Godfrey J."/>
            <person name="Miner T."/>
            <person name="Herter B."/>
            <person name="Appelbaum E."/>
            <person name="Cordes M."/>
            <person name="Lek S."/>
            <person name="Wollam A."/>
            <person name="Pepin K.H."/>
            <person name="Palsikar V.B."/>
            <person name="Mitreva M."/>
            <person name="Wilson R.K."/>
        </authorList>
    </citation>
    <scope>NUCLEOTIDE SEQUENCE [LARGE SCALE GENOMIC DNA]</scope>
    <source>
        <strain evidence="2 3">F0041</strain>
    </source>
</reference>
<gene>
    <name evidence="2" type="ORF">HMPREF1981_00074</name>
</gene>
<feature type="transmembrane region" description="Helical" evidence="1">
    <location>
        <begin position="21"/>
        <end position="36"/>
    </location>
</feature>
<keyword evidence="1" id="KW-1133">Transmembrane helix</keyword>
<sequence>MYFKQKRKMNNVLRQWNAARIIRLVAGIGLGVYAIASKEYPFLFLAIFFLAQAILNIPCCASGACASDSSENQVYKDIIKPYDPEKES</sequence>
<dbReference type="AlphaFoldDB" id="U2CF58"/>
<feature type="transmembrane region" description="Helical" evidence="1">
    <location>
        <begin position="42"/>
        <end position="66"/>
    </location>
</feature>
<evidence type="ECO:0000313" key="2">
    <source>
        <dbReference type="EMBL" id="ERI89139.1"/>
    </source>
</evidence>
<comment type="caution">
    <text evidence="2">The sequence shown here is derived from an EMBL/GenBank/DDBJ whole genome shotgun (WGS) entry which is preliminary data.</text>
</comment>
<protein>
    <submittedName>
        <fullName evidence="2">Uncharacterized protein</fullName>
    </submittedName>
</protein>
<evidence type="ECO:0000256" key="1">
    <source>
        <dbReference type="SAM" id="Phobius"/>
    </source>
</evidence>
<keyword evidence="1" id="KW-0472">Membrane</keyword>
<proteinExistence type="predicted"/>
<dbReference type="Proteomes" id="UP000016496">
    <property type="component" value="Unassembled WGS sequence"/>
</dbReference>